<dbReference type="SUPFAM" id="SSF51366">
    <property type="entry name" value="Ribulose-phoshate binding barrel"/>
    <property type="match status" value="2"/>
</dbReference>
<dbReference type="PANTHER" id="PTHR22854:SF2">
    <property type="entry name" value="INDOLE-3-GLYCEROL-PHOSPHATE SYNTHASE"/>
    <property type="match status" value="1"/>
</dbReference>
<dbReference type="InterPro" id="IPR013785">
    <property type="entry name" value="Aldolase_TIM"/>
</dbReference>
<dbReference type="OrthoDB" id="9804217at2"/>
<protein>
    <recommendedName>
        <fullName evidence="16 17">Multifunctional fusion protein</fullName>
    </recommendedName>
    <domain>
        <recommendedName>
            <fullName evidence="16">Indole-3-glycerol phosphate synthase</fullName>
            <shortName evidence="16">IGPS</shortName>
            <ecNumber evidence="16">4.1.1.48</ecNumber>
        </recommendedName>
    </domain>
    <domain>
        <recommendedName>
            <fullName evidence="17">N-(5'-phosphoribosyl)anthranilate isomerase</fullName>
            <shortName evidence="17">PRAI</shortName>
            <ecNumber evidence="17">5.3.1.24</ecNumber>
        </recommendedName>
    </domain>
</protein>
<dbReference type="EC" id="5.3.1.24" evidence="17"/>
<reference evidence="20 21" key="1">
    <citation type="submission" date="2014-11" db="EMBL/GenBank/DDBJ databases">
        <title>Pan-genome of Gallibacterium spp.</title>
        <authorList>
            <person name="Kudirkiene E."/>
            <person name="Bojesen A.M."/>
        </authorList>
    </citation>
    <scope>NUCLEOTIDE SEQUENCE [LARGE SCALE GENOMIC DNA]</scope>
    <source>
        <strain evidence="20 21">F150</strain>
    </source>
</reference>
<dbReference type="InterPro" id="IPR011060">
    <property type="entry name" value="RibuloseP-bd_barrel"/>
</dbReference>
<dbReference type="UniPathway" id="UPA00035">
    <property type="reaction ID" value="UER00042"/>
</dbReference>
<dbReference type="CDD" id="cd00331">
    <property type="entry name" value="IGPS"/>
    <property type="match status" value="1"/>
</dbReference>
<evidence type="ECO:0000313" key="20">
    <source>
        <dbReference type="EMBL" id="OBW90860.1"/>
    </source>
</evidence>
<keyword evidence="9 16" id="KW-0210">Decarboxylase</keyword>
<comment type="similarity">
    <text evidence="16">Belongs to the TrpC family.</text>
</comment>
<comment type="subunit">
    <text evidence="7">Monomer.</text>
</comment>
<dbReference type="Pfam" id="PF00697">
    <property type="entry name" value="PRAI"/>
    <property type="match status" value="1"/>
</dbReference>
<evidence type="ECO:0000256" key="10">
    <source>
        <dbReference type="ARBA" id="ARBA00022822"/>
    </source>
</evidence>
<evidence type="ECO:0000256" key="14">
    <source>
        <dbReference type="ARBA" id="ARBA00023268"/>
    </source>
</evidence>
<gene>
    <name evidence="16" type="primary">trpC</name>
    <name evidence="17" type="synonym">trpF</name>
    <name evidence="20" type="ORF">QS62_11265</name>
</gene>
<dbReference type="InterPro" id="IPR013798">
    <property type="entry name" value="Indole-3-glycerol_P_synth_dom"/>
</dbReference>
<evidence type="ECO:0000256" key="16">
    <source>
        <dbReference type="HAMAP-Rule" id="MF_00134"/>
    </source>
</evidence>
<dbReference type="EMBL" id="JTJL01000078">
    <property type="protein sequence ID" value="OBW90860.1"/>
    <property type="molecule type" value="Genomic_DNA"/>
</dbReference>
<dbReference type="CDD" id="cd00405">
    <property type="entry name" value="PRAI"/>
    <property type="match status" value="1"/>
</dbReference>
<evidence type="ECO:0000256" key="8">
    <source>
        <dbReference type="ARBA" id="ARBA00022605"/>
    </source>
</evidence>
<comment type="function">
    <text evidence="15">Bifunctional enzyme that catalyzes two sequential steps of tryptophan biosynthetic pathway. The first reaction is catalyzed by the isomerase, coded by the TrpF domain; the second reaction is catalyzed by the synthase, coded by the TrpC domain.</text>
</comment>
<evidence type="ECO:0000256" key="4">
    <source>
        <dbReference type="ARBA" id="ARBA00004696"/>
    </source>
</evidence>
<dbReference type="GO" id="GO:0004425">
    <property type="term" value="F:indole-3-glycerol-phosphate synthase activity"/>
    <property type="evidence" value="ECO:0007669"/>
    <property type="project" value="UniProtKB-UniRule"/>
</dbReference>
<proteinExistence type="inferred from homology"/>
<evidence type="ECO:0000256" key="15">
    <source>
        <dbReference type="ARBA" id="ARBA00025592"/>
    </source>
</evidence>
<evidence type="ECO:0000256" key="1">
    <source>
        <dbReference type="ARBA" id="ARBA00001164"/>
    </source>
</evidence>
<dbReference type="InterPro" id="IPR045186">
    <property type="entry name" value="Indole-3-glycerol_P_synth"/>
</dbReference>
<comment type="catalytic activity">
    <reaction evidence="1 17">
        <text>N-(5-phospho-beta-D-ribosyl)anthranilate = 1-(2-carboxyphenylamino)-1-deoxy-D-ribulose 5-phosphate</text>
        <dbReference type="Rhea" id="RHEA:21540"/>
        <dbReference type="ChEBI" id="CHEBI:18277"/>
        <dbReference type="ChEBI" id="CHEBI:58613"/>
        <dbReference type="EC" id="5.3.1.24"/>
    </reaction>
</comment>
<evidence type="ECO:0000259" key="18">
    <source>
        <dbReference type="Pfam" id="PF00218"/>
    </source>
</evidence>
<comment type="pathway">
    <text evidence="4 16">Amino-acid biosynthesis; L-tryptophan biosynthesis; L-tryptophan from chorismate: step 4/5.</text>
</comment>
<dbReference type="InterPro" id="IPR001240">
    <property type="entry name" value="PRAI_dom"/>
</dbReference>
<dbReference type="EC" id="4.1.1.48" evidence="16"/>
<evidence type="ECO:0000256" key="3">
    <source>
        <dbReference type="ARBA" id="ARBA00004664"/>
    </source>
</evidence>
<comment type="similarity">
    <text evidence="6">In the C-terminal section; belongs to the TrpF family.</text>
</comment>
<dbReference type="Proteomes" id="UP000092649">
    <property type="component" value="Unassembled WGS sequence"/>
</dbReference>
<dbReference type="HAMAP" id="MF_00135">
    <property type="entry name" value="PRAI"/>
    <property type="match status" value="1"/>
</dbReference>
<accession>A0A1A7NMM6</accession>
<evidence type="ECO:0000256" key="2">
    <source>
        <dbReference type="ARBA" id="ARBA00001633"/>
    </source>
</evidence>
<evidence type="ECO:0000256" key="5">
    <source>
        <dbReference type="ARBA" id="ARBA00007902"/>
    </source>
</evidence>
<sequence length="474" mass="53355">MITQDFSQTMQSTATVLQKIVADKLLWVEQQQKNFPLAQFKDQIESSDRDFYHALAQGTHQVPAFILECKKASPSKGLIRQEFDLEGIADVYRHYASAISVLTDEKYFQGNFAYLPKVRQLVHQPVLCKDFMISEYQVYLARYYQADAILLMLSVVDDNTYRILADLAHSLGMGVLTETSNEAELQRAISLNAKVIGINNRNLHDLSVDLQRTLHLAPKIPEDRIIISESGIYTHQQVQQLKPYVNAFLIGSSLMGSKDLNSAVRAIIYGENKICGLTRPQDAQQAYQCGALYGGLIFAERSPRCISLRQAQEITTAAPLRYVGVFQNQELELITKLVQQLSLFAVQLHGNESTDFIQELRQQLPKDCQIWRAVSVDTTTEQLQFQPDENIDRYVFDAKVKTQQGGTGKTFDWALLPEEYKHKIMLAGGLNADNIENAIAQRCLGVDINSGAESQAGIKDVTKLQTIFAKIIKN</sequence>
<name>A0A1A7NMM6_9PAST</name>
<dbReference type="InterPro" id="IPR001468">
    <property type="entry name" value="Indole-3-GlycerolPSynthase_CS"/>
</dbReference>
<comment type="caution">
    <text evidence="20">The sequence shown here is derived from an EMBL/GenBank/DDBJ whole genome shotgun (WGS) entry which is preliminary data.</text>
</comment>
<evidence type="ECO:0000256" key="12">
    <source>
        <dbReference type="ARBA" id="ARBA00023235"/>
    </source>
</evidence>
<feature type="domain" description="Indole-3-glycerol phosphate synthase" evidence="18">
    <location>
        <begin position="17"/>
        <end position="266"/>
    </location>
</feature>
<comment type="similarity">
    <text evidence="5">In the N-terminal section; belongs to the TrpC family.</text>
</comment>
<feature type="domain" description="N-(5'phosphoribosyl) anthranilate isomerase (PRAI)" evidence="19">
    <location>
        <begin position="272"/>
        <end position="468"/>
    </location>
</feature>
<dbReference type="NCBIfam" id="NF006945">
    <property type="entry name" value="PRK09427.1"/>
    <property type="match status" value="1"/>
</dbReference>
<dbReference type="Pfam" id="PF00218">
    <property type="entry name" value="IGPS"/>
    <property type="match status" value="1"/>
</dbReference>
<dbReference type="NCBIfam" id="NF001377">
    <property type="entry name" value="PRK00278.2-4"/>
    <property type="match status" value="1"/>
</dbReference>
<keyword evidence="8 16" id="KW-0028">Amino-acid biosynthesis</keyword>
<keyword evidence="14" id="KW-0511">Multifunctional enzyme</keyword>
<evidence type="ECO:0000256" key="7">
    <source>
        <dbReference type="ARBA" id="ARBA00011245"/>
    </source>
</evidence>
<dbReference type="PATRIC" id="fig|505341.3.peg.2250"/>
<dbReference type="FunFam" id="3.20.20.70:FF:000024">
    <property type="entry name" value="Indole-3-glycerol phosphate synthase"/>
    <property type="match status" value="1"/>
</dbReference>
<comment type="catalytic activity">
    <reaction evidence="2 16">
        <text>1-(2-carboxyphenylamino)-1-deoxy-D-ribulose 5-phosphate + H(+) = (1S,2R)-1-C-(indol-3-yl)glycerol 3-phosphate + CO2 + H2O</text>
        <dbReference type="Rhea" id="RHEA:23476"/>
        <dbReference type="ChEBI" id="CHEBI:15377"/>
        <dbReference type="ChEBI" id="CHEBI:15378"/>
        <dbReference type="ChEBI" id="CHEBI:16526"/>
        <dbReference type="ChEBI" id="CHEBI:58613"/>
        <dbReference type="ChEBI" id="CHEBI:58866"/>
        <dbReference type="EC" id="4.1.1.48"/>
    </reaction>
</comment>
<dbReference type="Gene3D" id="3.20.20.70">
    <property type="entry name" value="Aldolase class I"/>
    <property type="match status" value="2"/>
</dbReference>
<comment type="pathway">
    <text evidence="3 17">Amino-acid biosynthesis; L-tryptophan biosynthesis; L-tryptophan from chorismate: step 3/5.</text>
</comment>
<dbReference type="GO" id="GO:0000162">
    <property type="term" value="P:L-tryptophan biosynthetic process"/>
    <property type="evidence" value="ECO:0007669"/>
    <property type="project" value="UniProtKB-UniRule"/>
</dbReference>
<dbReference type="PANTHER" id="PTHR22854">
    <property type="entry name" value="TRYPTOPHAN BIOSYNTHESIS PROTEIN"/>
    <property type="match status" value="1"/>
</dbReference>
<dbReference type="FunFam" id="3.20.20.70:FF:000165">
    <property type="entry name" value="Multifunctional fusion protein"/>
    <property type="match status" value="1"/>
</dbReference>
<dbReference type="GO" id="GO:0004640">
    <property type="term" value="F:phosphoribosylanthranilate isomerase activity"/>
    <property type="evidence" value="ECO:0007669"/>
    <property type="project" value="UniProtKB-UniRule"/>
</dbReference>
<dbReference type="HAMAP" id="MF_00134_B">
    <property type="entry name" value="IGPS_B"/>
    <property type="match status" value="1"/>
</dbReference>
<evidence type="ECO:0000256" key="13">
    <source>
        <dbReference type="ARBA" id="ARBA00023239"/>
    </source>
</evidence>
<keyword evidence="10 16" id="KW-0822">Tryptophan biosynthesis</keyword>
<keyword evidence="21" id="KW-1185">Reference proteome</keyword>
<evidence type="ECO:0000256" key="6">
    <source>
        <dbReference type="ARBA" id="ARBA00009847"/>
    </source>
</evidence>
<keyword evidence="11 16" id="KW-0057">Aromatic amino acid biosynthesis</keyword>
<dbReference type="RefSeq" id="WP_066110228.1">
    <property type="nucleotide sequence ID" value="NZ_JTJL01000078.1"/>
</dbReference>
<evidence type="ECO:0000313" key="21">
    <source>
        <dbReference type="Proteomes" id="UP000092649"/>
    </source>
</evidence>
<dbReference type="AlphaFoldDB" id="A0A1A7NMM6"/>
<evidence type="ECO:0000256" key="17">
    <source>
        <dbReference type="HAMAP-Rule" id="MF_00135"/>
    </source>
</evidence>
<evidence type="ECO:0000259" key="19">
    <source>
        <dbReference type="Pfam" id="PF00697"/>
    </source>
</evidence>
<keyword evidence="12 17" id="KW-0413">Isomerase</keyword>
<evidence type="ECO:0000256" key="9">
    <source>
        <dbReference type="ARBA" id="ARBA00022793"/>
    </source>
</evidence>
<dbReference type="PROSITE" id="PS00614">
    <property type="entry name" value="IGPS"/>
    <property type="match status" value="1"/>
</dbReference>
<keyword evidence="13 16" id="KW-0456">Lyase</keyword>
<comment type="similarity">
    <text evidence="17">Belongs to the TrpF family.</text>
</comment>
<organism evidence="20 21">
    <name type="scientific">Gallibacterium salpingitidis</name>
    <dbReference type="NCBI Taxonomy" id="505341"/>
    <lineage>
        <taxon>Bacteria</taxon>
        <taxon>Pseudomonadati</taxon>
        <taxon>Pseudomonadota</taxon>
        <taxon>Gammaproteobacteria</taxon>
        <taxon>Pasteurellales</taxon>
        <taxon>Pasteurellaceae</taxon>
        <taxon>Gallibacterium</taxon>
    </lineage>
</organism>
<evidence type="ECO:0000256" key="11">
    <source>
        <dbReference type="ARBA" id="ARBA00023141"/>
    </source>
</evidence>